<dbReference type="SUPFAM" id="SSF74650">
    <property type="entry name" value="Galactose mutarotase-like"/>
    <property type="match status" value="1"/>
</dbReference>
<dbReference type="Pfam" id="PF01055">
    <property type="entry name" value="Glyco_hydro_31_2nd"/>
    <property type="match status" value="1"/>
</dbReference>
<dbReference type="Proteomes" id="UP000654370">
    <property type="component" value="Unassembled WGS sequence"/>
</dbReference>
<evidence type="ECO:0000259" key="12">
    <source>
        <dbReference type="Pfam" id="PF13802"/>
    </source>
</evidence>
<dbReference type="GO" id="GO:0090599">
    <property type="term" value="F:alpha-glucosidase activity"/>
    <property type="evidence" value="ECO:0007669"/>
    <property type="project" value="UniProtKB-ARBA"/>
</dbReference>
<gene>
    <name evidence="14" type="ORF">INT43_007529</name>
</gene>
<dbReference type="OrthoDB" id="5839090at2759"/>
<dbReference type="InterPro" id="IPR025887">
    <property type="entry name" value="Glyco_hydro_31_N_dom"/>
</dbReference>
<evidence type="ECO:0000256" key="6">
    <source>
        <dbReference type="ARBA" id="ARBA00023180"/>
    </source>
</evidence>
<evidence type="ECO:0000313" key="14">
    <source>
        <dbReference type="EMBL" id="KAG2176875.1"/>
    </source>
</evidence>
<evidence type="ECO:0000256" key="9">
    <source>
        <dbReference type="RuleBase" id="RU361185"/>
    </source>
</evidence>
<dbReference type="InterPro" id="IPR011013">
    <property type="entry name" value="Gal_mutarotase_sf_dom"/>
</dbReference>
<dbReference type="AlphaFoldDB" id="A0A8H7PN93"/>
<dbReference type="Pfam" id="PF21365">
    <property type="entry name" value="Glyco_hydro_31_3rd"/>
    <property type="match status" value="1"/>
</dbReference>
<dbReference type="InterPro" id="IPR017853">
    <property type="entry name" value="GH"/>
</dbReference>
<dbReference type="InterPro" id="IPR000322">
    <property type="entry name" value="Glyco_hydro_31_TIM"/>
</dbReference>
<accession>A0A8H7PN93</accession>
<dbReference type="Gene3D" id="2.60.40.1760">
    <property type="entry name" value="glycosyl hydrolase (family 31)"/>
    <property type="match status" value="1"/>
</dbReference>
<dbReference type="PROSITE" id="PS00129">
    <property type="entry name" value="GLYCOSYL_HYDROL_F31_1"/>
    <property type="match status" value="1"/>
</dbReference>
<dbReference type="Pfam" id="PF13802">
    <property type="entry name" value="Gal_mutarotas_2"/>
    <property type="match status" value="1"/>
</dbReference>
<dbReference type="CDD" id="cd14752">
    <property type="entry name" value="GH31_N"/>
    <property type="match status" value="1"/>
</dbReference>
<evidence type="ECO:0000256" key="4">
    <source>
        <dbReference type="ARBA" id="ARBA00022729"/>
    </source>
</evidence>
<evidence type="ECO:0000256" key="5">
    <source>
        <dbReference type="ARBA" id="ARBA00022801"/>
    </source>
</evidence>
<dbReference type="GO" id="GO:0030246">
    <property type="term" value="F:carbohydrate binding"/>
    <property type="evidence" value="ECO:0007669"/>
    <property type="project" value="InterPro"/>
</dbReference>
<dbReference type="PANTHER" id="PTHR22762">
    <property type="entry name" value="ALPHA-GLUCOSIDASE"/>
    <property type="match status" value="1"/>
</dbReference>
<comment type="similarity">
    <text evidence="2 9">Belongs to the glycosyl hydrolase 31 family.</text>
</comment>
<sequence length="917" mass="102798">MTNCRLDINAGSGGKAEEGKATHSLSGNNGTITTYYKMAKLSSILVAIVLSFTVVSAELPAAAPGIVVNPDVSSGAAGYHVKGGAQRTKTGLHLPLTLNNGKKNIFGKTIDKLSVDVSFDSAERLHVKIADTAGKQYLVPNSPLGLERPKISHAASHLNYDFHYTEKPFSFKVVRKSDKEVLFDTTGQPLVFEDQYLELTTKVPDNANIYGFGELTGEYRRNNHANVTTMWARDVADPFYQNQYGTHPSYTEIRDGKAHGALLLNSHGMDVFTMTGRITYKVIGGILDFYFFVPEPATPNSVVRAYTDLVGKPIMPAQWMLGWHQCRYGYHDIEEVDTVVEEYRKNKIPLETMWTDIDYMDRTKDFTFDPINFPISKVKDLTSKLHSRDQHYVVMIDPAISTNTSYEPYSRGHELDIFLKLNDYKTELQGQVWPGYTAFPDWWHPKVQEYWNYEVTNFMKSIQLDGVWIDMNEPSSFCLGSCGTGKRNEVPAYWWTLPTDEYNTLHAEWEKNLNALGTGVPGDTRNLLYPPYIINNGAGNLSEKTAPTTSLHYGRIPHYDLHNLYGHAESHVTNQAIQKYRPNERVFLLTRSQFAGTGKNAGHWTGDNTSLWEYLKESIAAILQMQQMGIALSGADVCGFNGNTTMELCARWQELGSFYPFARNHNSIGMISQEPYVWPEVAEGTRKALAVRYAMMPYMYTLFQEANTVGTGVWRPLIFEFPNDDTFLAEDVQFMMGDSVLISPIVEENATSIHAKFPTGVWYDWYNGKAVNGPTTKTLHADLTTIPVHVRGGSILPLKTPEMTITATYATPYELLVALDKNGKANGRLYIDDGHSIEQDGTSSINFSISHGKLTAKGSFGYHEKTKLEKVSVLGGKYRHAVVDKKIYTLRKDATTGAYVASGFKIDLNKAFTVNFY</sequence>
<keyword evidence="7 9" id="KW-0326">Glycosidase</keyword>
<dbReference type="InterPro" id="IPR030458">
    <property type="entry name" value="Glyco_hydro_31_AS"/>
</dbReference>
<dbReference type="Gene3D" id="2.60.40.1180">
    <property type="entry name" value="Golgi alpha-mannosidase II"/>
    <property type="match status" value="2"/>
</dbReference>
<keyword evidence="4" id="KW-0732">Signal</keyword>
<evidence type="ECO:0000259" key="13">
    <source>
        <dbReference type="Pfam" id="PF21365"/>
    </source>
</evidence>
<evidence type="ECO:0000256" key="7">
    <source>
        <dbReference type="ARBA" id="ARBA00023295"/>
    </source>
</evidence>
<feature type="region of interest" description="Disordered" evidence="10">
    <location>
        <begin position="1"/>
        <end position="24"/>
    </location>
</feature>
<dbReference type="InterPro" id="IPR048395">
    <property type="entry name" value="Glyco_hydro_31_C"/>
</dbReference>
<evidence type="ECO:0000256" key="10">
    <source>
        <dbReference type="SAM" id="MobiDB-lite"/>
    </source>
</evidence>
<dbReference type="EMBL" id="JAEPQZ010000009">
    <property type="protein sequence ID" value="KAG2176875.1"/>
    <property type="molecule type" value="Genomic_DNA"/>
</dbReference>
<keyword evidence="15" id="KW-1185">Reference proteome</keyword>
<organism evidence="14 15">
    <name type="scientific">Mortierella isabellina</name>
    <name type="common">Filamentous fungus</name>
    <name type="synonym">Umbelopsis isabellina</name>
    <dbReference type="NCBI Taxonomy" id="91625"/>
    <lineage>
        <taxon>Eukaryota</taxon>
        <taxon>Fungi</taxon>
        <taxon>Fungi incertae sedis</taxon>
        <taxon>Mucoromycota</taxon>
        <taxon>Mucoromycotina</taxon>
        <taxon>Umbelopsidomycetes</taxon>
        <taxon>Umbelopsidales</taxon>
        <taxon>Umbelopsidaceae</taxon>
        <taxon>Umbelopsis</taxon>
    </lineage>
</organism>
<keyword evidence="5 9" id="KW-0378">Hydrolase</keyword>
<dbReference type="CDD" id="cd06602">
    <property type="entry name" value="GH31_MGAM_SI_GAA"/>
    <property type="match status" value="1"/>
</dbReference>
<dbReference type="EC" id="3.2.1.20" evidence="3"/>
<evidence type="ECO:0000259" key="11">
    <source>
        <dbReference type="Pfam" id="PF01055"/>
    </source>
</evidence>
<comment type="catalytic activity">
    <reaction evidence="1">
        <text>Hydrolysis of terminal, non-reducing (1-&gt;4)-linked alpha-D-glucose residues with release of alpha-D-glucose.</text>
        <dbReference type="EC" id="3.2.1.20"/>
    </reaction>
</comment>
<feature type="domain" description="Glycoside hydrolase family 31 N-terminal" evidence="12">
    <location>
        <begin position="164"/>
        <end position="269"/>
    </location>
</feature>
<comment type="caution">
    <text evidence="14">The sequence shown here is derived from an EMBL/GenBank/DDBJ whole genome shotgun (WGS) entry which is preliminary data.</text>
</comment>
<evidence type="ECO:0000313" key="15">
    <source>
        <dbReference type="Proteomes" id="UP000654370"/>
    </source>
</evidence>
<evidence type="ECO:0000256" key="3">
    <source>
        <dbReference type="ARBA" id="ARBA00012741"/>
    </source>
</evidence>
<dbReference type="PROSITE" id="PS00707">
    <property type="entry name" value="GLYCOSYL_HYDROL_F31_2"/>
    <property type="match status" value="1"/>
</dbReference>
<dbReference type="GO" id="GO:0005975">
    <property type="term" value="P:carbohydrate metabolic process"/>
    <property type="evidence" value="ECO:0007669"/>
    <property type="project" value="InterPro"/>
</dbReference>
<keyword evidence="6" id="KW-0325">Glycoprotein</keyword>
<dbReference type="PANTHER" id="PTHR22762:SF133">
    <property type="entry name" value="P-TYPE DOMAIN-CONTAINING PROTEIN"/>
    <property type="match status" value="1"/>
</dbReference>
<feature type="domain" description="Glycoside hydrolase family 31 TIM barrel" evidence="11">
    <location>
        <begin position="313"/>
        <end position="702"/>
    </location>
</feature>
<evidence type="ECO:0000256" key="8">
    <source>
        <dbReference type="ARBA" id="ARBA00041343"/>
    </source>
</evidence>
<dbReference type="InterPro" id="IPR013780">
    <property type="entry name" value="Glyco_hydro_b"/>
</dbReference>
<dbReference type="SUPFAM" id="SSF51011">
    <property type="entry name" value="Glycosyl hydrolase domain"/>
    <property type="match status" value="1"/>
</dbReference>
<feature type="domain" description="Glycosyl hydrolase family 31 C-terminal" evidence="13">
    <location>
        <begin position="710"/>
        <end position="796"/>
    </location>
</feature>
<dbReference type="SUPFAM" id="SSF51445">
    <property type="entry name" value="(Trans)glycosidases"/>
    <property type="match status" value="1"/>
</dbReference>
<evidence type="ECO:0000256" key="1">
    <source>
        <dbReference type="ARBA" id="ARBA00001657"/>
    </source>
</evidence>
<proteinExistence type="inferred from homology"/>
<name>A0A8H7PN93_MORIS</name>
<evidence type="ECO:0000256" key="2">
    <source>
        <dbReference type="ARBA" id="ARBA00007806"/>
    </source>
</evidence>
<dbReference type="Gene3D" id="3.20.20.80">
    <property type="entry name" value="Glycosidases"/>
    <property type="match status" value="1"/>
</dbReference>
<protein>
    <recommendedName>
        <fullName evidence="3">alpha-glucosidase</fullName>
        <ecNumber evidence="3">3.2.1.20</ecNumber>
    </recommendedName>
    <alternativeName>
        <fullName evidence="8">Maltase</fullName>
    </alternativeName>
</protein>
<dbReference type="InterPro" id="IPR030459">
    <property type="entry name" value="Glyco_hydro_31_CS"/>
</dbReference>
<reference evidence="14" key="1">
    <citation type="submission" date="2020-12" db="EMBL/GenBank/DDBJ databases">
        <title>Metabolic potential, ecology and presence of endohyphal bacteria is reflected in genomic diversity of Mucoromycotina.</title>
        <authorList>
            <person name="Muszewska A."/>
            <person name="Okrasinska A."/>
            <person name="Steczkiewicz K."/>
            <person name="Drgas O."/>
            <person name="Orlowska M."/>
            <person name="Perlinska-Lenart U."/>
            <person name="Aleksandrzak-Piekarczyk T."/>
            <person name="Szatraj K."/>
            <person name="Zielenkiewicz U."/>
            <person name="Pilsyk S."/>
            <person name="Malc E."/>
            <person name="Mieczkowski P."/>
            <person name="Kruszewska J.S."/>
            <person name="Biernat P."/>
            <person name="Pawlowska J."/>
        </authorList>
    </citation>
    <scope>NUCLEOTIDE SEQUENCE</scope>
    <source>
        <strain evidence="14">WA0000067209</strain>
    </source>
</reference>